<gene>
    <name evidence="2" type="ORF">Q0590_09810</name>
</gene>
<keyword evidence="1" id="KW-1133">Transmembrane helix</keyword>
<feature type="transmembrane region" description="Helical" evidence="1">
    <location>
        <begin position="200"/>
        <end position="217"/>
    </location>
</feature>
<feature type="transmembrane region" description="Helical" evidence="1">
    <location>
        <begin position="136"/>
        <end position="154"/>
    </location>
</feature>
<protein>
    <recommendedName>
        <fullName evidence="4">ABC transporter permease</fullName>
    </recommendedName>
</protein>
<organism evidence="2 3">
    <name type="scientific">Rhodocytophaga aerolata</name>
    <dbReference type="NCBI Taxonomy" id="455078"/>
    <lineage>
        <taxon>Bacteria</taxon>
        <taxon>Pseudomonadati</taxon>
        <taxon>Bacteroidota</taxon>
        <taxon>Cytophagia</taxon>
        <taxon>Cytophagales</taxon>
        <taxon>Rhodocytophagaceae</taxon>
        <taxon>Rhodocytophaga</taxon>
    </lineage>
</organism>
<evidence type="ECO:0008006" key="4">
    <source>
        <dbReference type="Google" id="ProtNLM"/>
    </source>
</evidence>
<feature type="transmembrane region" description="Helical" evidence="1">
    <location>
        <begin position="283"/>
        <end position="305"/>
    </location>
</feature>
<evidence type="ECO:0000256" key="1">
    <source>
        <dbReference type="SAM" id="Phobius"/>
    </source>
</evidence>
<keyword evidence="1" id="KW-0472">Membrane</keyword>
<keyword evidence="1" id="KW-0812">Transmembrane</keyword>
<feature type="transmembrane region" description="Helical" evidence="1">
    <location>
        <begin position="82"/>
        <end position="103"/>
    </location>
</feature>
<feature type="transmembrane region" description="Helical" evidence="1">
    <location>
        <begin position="371"/>
        <end position="388"/>
    </location>
</feature>
<evidence type="ECO:0000313" key="2">
    <source>
        <dbReference type="EMBL" id="MDO1446545.1"/>
    </source>
</evidence>
<feature type="transmembrane region" description="Helical" evidence="1">
    <location>
        <begin position="311"/>
        <end position="332"/>
    </location>
</feature>
<accession>A0ABT8R784</accession>
<reference evidence="2" key="1">
    <citation type="submission" date="2023-07" db="EMBL/GenBank/DDBJ databases">
        <title>The genome sequence of Rhodocytophaga aerolata KACC 12507.</title>
        <authorList>
            <person name="Zhang X."/>
        </authorList>
    </citation>
    <scope>NUCLEOTIDE SEQUENCE</scope>
    <source>
        <strain evidence="2">KACC 12507</strain>
    </source>
</reference>
<feature type="transmembrane region" description="Helical" evidence="1">
    <location>
        <begin position="255"/>
        <end position="271"/>
    </location>
</feature>
<feature type="transmembrane region" description="Helical" evidence="1">
    <location>
        <begin position="174"/>
        <end position="191"/>
    </location>
</feature>
<feature type="transmembrane region" description="Helical" evidence="1">
    <location>
        <begin position="21"/>
        <end position="45"/>
    </location>
</feature>
<keyword evidence="3" id="KW-1185">Reference proteome</keyword>
<sequence length="404" mass="46908">MEIDYLKLTREKVESATHKTYVRALLLLALSVVLLIIVVTIDAIYNPIDYTMLVRERDNAPFWKKLISKLILERKPVLDSLAFLRTILLLCSGLFIVGSITQLHQSGTMAMPRTLGSSDIESNGTDTVFTRVFTKLVMGIILLSSLFFLTLFLVDPVGFSTLGSEDQPVELLSALFYFISFGLFMYTMVLLSKQWNPHKWYLLLAAVFAFGFFIMGMEEISWFQRVLHIDTPDSFKDNRQNELNLHNFYTNPLENAFYFASFVFLILLPFIHENFQLINKRHLLSVFIPSRFILFASAIFVAYNYDMWNILFTQLAFFVTFFILAYYAWLYIRMRSNAAFVVALLILYTISQVLFIVYGDAFVRLFDVTEYKEVFIPLGFLLYSLEVVQRLKKINKKQTYTSIG</sequence>
<name>A0ABT8R784_9BACT</name>
<dbReference type="Proteomes" id="UP001168528">
    <property type="component" value="Unassembled WGS sequence"/>
</dbReference>
<evidence type="ECO:0000313" key="3">
    <source>
        <dbReference type="Proteomes" id="UP001168528"/>
    </source>
</evidence>
<comment type="caution">
    <text evidence="2">The sequence shown here is derived from an EMBL/GenBank/DDBJ whole genome shotgun (WGS) entry which is preliminary data.</text>
</comment>
<dbReference type="EMBL" id="JAUKPO010000004">
    <property type="protein sequence ID" value="MDO1446545.1"/>
    <property type="molecule type" value="Genomic_DNA"/>
</dbReference>
<dbReference type="RefSeq" id="WP_302037347.1">
    <property type="nucleotide sequence ID" value="NZ_JAUKPO010000004.1"/>
</dbReference>
<proteinExistence type="predicted"/>
<feature type="transmembrane region" description="Helical" evidence="1">
    <location>
        <begin position="339"/>
        <end position="359"/>
    </location>
</feature>